<dbReference type="SMART" id="SM00116">
    <property type="entry name" value="CBS"/>
    <property type="match status" value="4"/>
</dbReference>
<comment type="caution">
    <text evidence="6">The sequence shown here is derived from an EMBL/GenBank/DDBJ whole genome shotgun (WGS) entry which is preliminary data.</text>
</comment>
<dbReference type="PANTHER" id="PTHR13780">
    <property type="entry name" value="AMP-ACTIVATED PROTEIN KINASE, GAMMA REGULATORY SUBUNIT"/>
    <property type="match status" value="1"/>
</dbReference>
<keyword evidence="2" id="KW-0677">Repeat</keyword>
<name>A0A422NI77_TRYRA</name>
<accession>A0A422NI77</accession>
<sequence length="499" mass="54446">MRRPSAFALRGSYTVASGGTRRSVGATTLADVSQQMQDNDVFFGEEYYLSDEECQLLAAPIADFLSRCTSYDMLGTSTQVVVIDVDAVLAVAFIAAQETRLNACVLWDPIARVFCGMMSSTDYIDILLYSHDHPDEAEQLSRYTIRQWREKRRGAAGTNTEDFSSSLPAPVFVTCAPDTPLNKCLQRLLHHRARRIAVLAHKEADDVSVLAVLDLQQILVYLGAVFLSIEAAGGGRRGVEGAAGVDAVNSSVVVPTGVAAGDSRADGVDPVDFAVLFGEVVLPPHVRNLLSAPTDVEGENPLMEFGKEPRVGPYRAIFDVPFCYIPQLGRNRNHTISVTLDSPLLEALRLMLQHNIDSIAVVSEEGIIVDVIDRSDVVRIEDQGVYDMKLTVREALGGMVTEKICVFHAKDALRDIFVHFVRQRVKELFLVDPDTDKLMGQLNIAEVVFFLVFGVTTTNTTADDRSRLSTASSSLSSLRPATSSATRVVAATTSDTSQR</sequence>
<dbReference type="Proteomes" id="UP000283634">
    <property type="component" value="Unassembled WGS sequence"/>
</dbReference>
<feature type="domain" description="CBS" evidence="5">
    <location>
        <begin position="330"/>
        <end position="388"/>
    </location>
</feature>
<organism evidence="6 7">
    <name type="scientific">Trypanosoma rangeli</name>
    <dbReference type="NCBI Taxonomy" id="5698"/>
    <lineage>
        <taxon>Eukaryota</taxon>
        <taxon>Discoba</taxon>
        <taxon>Euglenozoa</taxon>
        <taxon>Kinetoplastea</taxon>
        <taxon>Metakinetoplastina</taxon>
        <taxon>Trypanosomatida</taxon>
        <taxon>Trypanosomatidae</taxon>
        <taxon>Trypanosoma</taxon>
        <taxon>Herpetosoma</taxon>
    </lineage>
</organism>
<evidence type="ECO:0000259" key="5">
    <source>
        <dbReference type="PROSITE" id="PS51371"/>
    </source>
</evidence>
<keyword evidence="7" id="KW-1185">Reference proteome</keyword>
<dbReference type="RefSeq" id="XP_029238537.1">
    <property type="nucleotide sequence ID" value="XM_029381675.1"/>
</dbReference>
<proteinExistence type="inferred from homology"/>
<protein>
    <submittedName>
        <fullName evidence="6">Conserved CBS domain protein</fullName>
    </submittedName>
</protein>
<dbReference type="VEuPathDB" id="TriTrypDB:TRSC58_02997"/>
<comment type="similarity">
    <text evidence="1">Belongs to the 5'-AMP-activated protein kinase gamma subunit family.</text>
</comment>
<dbReference type="InterPro" id="IPR046342">
    <property type="entry name" value="CBS_dom_sf"/>
</dbReference>
<evidence type="ECO:0000256" key="3">
    <source>
        <dbReference type="ARBA" id="ARBA00023122"/>
    </source>
</evidence>
<evidence type="ECO:0000256" key="4">
    <source>
        <dbReference type="PROSITE-ProRule" id="PRU00703"/>
    </source>
</evidence>
<dbReference type="GeneID" id="40328694"/>
<reference evidence="6 7" key="1">
    <citation type="journal article" date="2018" name="BMC Genomics">
        <title>Genomic comparison of Trypanosoma conorhini and Trypanosoma rangeli to Trypanosoma cruzi strains of high and low virulence.</title>
        <authorList>
            <person name="Bradwell K.R."/>
            <person name="Koparde V.N."/>
            <person name="Matveyev A.V."/>
            <person name="Serrano M.G."/>
            <person name="Alves J.M."/>
            <person name="Parikh H."/>
            <person name="Huang B."/>
            <person name="Lee V."/>
            <person name="Espinosa-Alvarez O."/>
            <person name="Ortiz P.A."/>
            <person name="Costa-Martins A.G."/>
            <person name="Teixeira M.M."/>
            <person name="Buck G.A."/>
        </authorList>
    </citation>
    <scope>NUCLEOTIDE SEQUENCE [LARGE SCALE GENOMIC DNA]</scope>
    <source>
        <strain evidence="6 7">AM80</strain>
    </source>
</reference>
<gene>
    <name evidence="6" type="ORF">TraAM80_04761</name>
</gene>
<evidence type="ECO:0000313" key="6">
    <source>
        <dbReference type="EMBL" id="RNF05188.1"/>
    </source>
</evidence>
<dbReference type="InterPro" id="IPR000644">
    <property type="entry name" value="CBS_dom"/>
</dbReference>
<dbReference type="AlphaFoldDB" id="A0A422NI77"/>
<dbReference type="PANTHER" id="PTHR13780:SF35">
    <property type="entry name" value="LD22662P"/>
    <property type="match status" value="1"/>
</dbReference>
<evidence type="ECO:0000256" key="1">
    <source>
        <dbReference type="ARBA" id="ARBA00006750"/>
    </source>
</evidence>
<dbReference type="PROSITE" id="PS51371">
    <property type="entry name" value="CBS"/>
    <property type="match status" value="1"/>
</dbReference>
<dbReference type="InterPro" id="IPR050511">
    <property type="entry name" value="AMPK_gamma/SDS23_families"/>
</dbReference>
<dbReference type="Pfam" id="PF00571">
    <property type="entry name" value="CBS"/>
    <property type="match status" value="1"/>
</dbReference>
<evidence type="ECO:0000256" key="2">
    <source>
        <dbReference type="ARBA" id="ARBA00022737"/>
    </source>
</evidence>
<dbReference type="SUPFAM" id="SSF54631">
    <property type="entry name" value="CBS-domain pair"/>
    <property type="match status" value="2"/>
</dbReference>
<dbReference type="Gene3D" id="3.10.580.10">
    <property type="entry name" value="CBS-domain"/>
    <property type="match status" value="2"/>
</dbReference>
<dbReference type="OMA" id="VMFFHIE"/>
<dbReference type="OrthoDB" id="449052at2759"/>
<dbReference type="EMBL" id="MKGL01000141">
    <property type="protein sequence ID" value="RNF05188.1"/>
    <property type="molecule type" value="Genomic_DNA"/>
</dbReference>
<evidence type="ECO:0000313" key="7">
    <source>
        <dbReference type="Proteomes" id="UP000283634"/>
    </source>
</evidence>
<keyword evidence="3 4" id="KW-0129">CBS domain</keyword>